<accession>A0A9X2JEJ3</accession>
<feature type="active site" description="Proton acceptor" evidence="13">
    <location>
        <position position="298"/>
    </location>
</feature>
<keyword evidence="7" id="KW-0285">Flavoprotein</keyword>
<sequence>MAEQRVLVVGGGLAGLAAAMKLAELDIAVDLMSLVPVKRSHSACAQGGINSVNDTTRQLGDSEYLHFDDTVYGGDFLQHQPPVKEMADWAPKIIDLMDRLGVPFNRTQEGYRDQRRFGGTLFKRTAFAGATTGQQLLYALDEQVRRQHAAGKVNIYEGWDYLGPIIDDDGRCRGATAQNLVTMEIRAFPADAVVLATGGCGLIFGRSTMSMACTGSAASRSVQYGAKYANGEFIQVHPTAIPGADKLRLMSESARGEGGRVWVPRTPQDTRAPKDIPESERYYFLEERYPKYGNLVPRDIATREIFNVCVNEGLSVEADKQCVYLDLTHIPREELDRKLGGILHIYEKFQGVDPRDQPMKIFPAVHYSMGGLWADYERTAAGGLMPGSPRNHQTNIPGLYAIGECDYQYHGGNRLGANSLLSCIFTGLFVGPCIETALKSLDASASDAQFDLLHRAERSKKEMEHKKLLEAPTGGENPYLIHQELGQEMTKAATVVRVNDQLTAAIEKVAELHERARKCSLSDTGVWTNQNVMFTKSLLDMFPLAKALLKGALARDECRGAHYKPAFDMPGVESTDPTERRQQAELWCDKFEEKNRKWLKTTIADFDSKGDPTLSYEDVDTSLIPPRPRLYGIVGGDIIESVWKERQVKKTESGAQGVEKPANGAAEVSRDPVPANK</sequence>
<comment type="caution">
    <text evidence="17">The sequence shown here is derived from an EMBL/GenBank/DDBJ whole genome shotgun (WGS) entry which is preliminary data.</text>
</comment>
<keyword evidence="18" id="KW-1185">Reference proteome</keyword>
<evidence type="ECO:0000256" key="3">
    <source>
        <dbReference type="ARBA" id="ARBA00008040"/>
    </source>
</evidence>
<keyword evidence="5" id="KW-0813">Transport</keyword>
<evidence type="ECO:0000256" key="5">
    <source>
        <dbReference type="ARBA" id="ARBA00022448"/>
    </source>
</evidence>
<dbReference type="GO" id="GO:0050660">
    <property type="term" value="F:flavin adenine dinucleotide binding"/>
    <property type="evidence" value="ECO:0007669"/>
    <property type="project" value="TreeGrafter"/>
</dbReference>
<keyword evidence="11" id="KW-0472">Membrane</keyword>
<dbReference type="RefSeq" id="WP_252851175.1">
    <property type="nucleotide sequence ID" value="NZ_JAMXLR010000017.1"/>
</dbReference>
<dbReference type="EMBL" id="JAMXLR010000017">
    <property type="protein sequence ID" value="MCO6043075.1"/>
    <property type="molecule type" value="Genomic_DNA"/>
</dbReference>
<dbReference type="FunFam" id="3.50.50.60:FF:000009">
    <property type="entry name" value="Succinate dehydrogenase flavoprotein subunit"/>
    <property type="match status" value="1"/>
</dbReference>
<organism evidence="17 18">
    <name type="scientific">Aeoliella straminimaris</name>
    <dbReference type="NCBI Taxonomy" id="2954799"/>
    <lineage>
        <taxon>Bacteria</taxon>
        <taxon>Pseudomonadati</taxon>
        <taxon>Planctomycetota</taxon>
        <taxon>Planctomycetia</taxon>
        <taxon>Pirellulales</taxon>
        <taxon>Lacipirellulaceae</taxon>
        <taxon>Aeoliella</taxon>
    </lineage>
</organism>
<dbReference type="Gene3D" id="3.50.50.60">
    <property type="entry name" value="FAD/NAD(P)-binding domain"/>
    <property type="match status" value="1"/>
</dbReference>
<dbReference type="InterPro" id="IPR003952">
    <property type="entry name" value="FRD_SDH_FAD_BS"/>
</dbReference>
<dbReference type="InterPro" id="IPR030664">
    <property type="entry name" value="SdhA/FrdA/AprA"/>
</dbReference>
<name>A0A9X2JEJ3_9BACT</name>
<dbReference type="Pfam" id="PF02910">
    <property type="entry name" value="Succ_DH_flav_C"/>
    <property type="match status" value="1"/>
</dbReference>
<comment type="similarity">
    <text evidence="3">Belongs to the FAD-dependent oxidoreductase 2 family. FRD/SDH subfamily.</text>
</comment>
<evidence type="ECO:0000256" key="4">
    <source>
        <dbReference type="ARBA" id="ARBA00012792"/>
    </source>
</evidence>
<dbReference type="InterPro" id="IPR037099">
    <property type="entry name" value="Fum_R/Succ_DH_flav-like_C_sf"/>
</dbReference>
<dbReference type="InterPro" id="IPR015939">
    <property type="entry name" value="Fum_Rdtase/Succ_DH_flav-like_C"/>
</dbReference>
<dbReference type="PANTHER" id="PTHR11632:SF53">
    <property type="entry name" value="SUCCINATE DEHYDROGENASE FLAVOPROTEIN SUBUNIT"/>
    <property type="match status" value="1"/>
</dbReference>
<evidence type="ECO:0000256" key="13">
    <source>
        <dbReference type="PIRSR" id="PIRSR630664-50"/>
    </source>
</evidence>
<dbReference type="InterPro" id="IPR027477">
    <property type="entry name" value="Succ_DH/fumarate_Rdtase_cat_sf"/>
</dbReference>
<feature type="domain" description="Fumarate reductase/succinate dehydrogenase flavoprotein-like C-terminal" evidence="16">
    <location>
        <begin position="482"/>
        <end position="631"/>
    </location>
</feature>
<dbReference type="SUPFAM" id="SSF56425">
    <property type="entry name" value="Succinate dehydrogenase/fumarate reductase flavoprotein, catalytic domain"/>
    <property type="match status" value="1"/>
</dbReference>
<gene>
    <name evidence="17" type="primary">sdhA</name>
    <name evidence="17" type="ORF">NG895_04080</name>
</gene>
<evidence type="ECO:0000256" key="12">
    <source>
        <dbReference type="ARBA" id="ARBA00049220"/>
    </source>
</evidence>
<dbReference type="EC" id="1.3.5.1" evidence="4"/>
<evidence type="ECO:0000256" key="9">
    <source>
        <dbReference type="ARBA" id="ARBA00022982"/>
    </source>
</evidence>
<keyword evidence="8" id="KW-0274">FAD</keyword>
<evidence type="ECO:0000259" key="16">
    <source>
        <dbReference type="Pfam" id="PF02910"/>
    </source>
</evidence>
<dbReference type="GO" id="GO:0009061">
    <property type="term" value="P:anaerobic respiration"/>
    <property type="evidence" value="ECO:0007669"/>
    <property type="project" value="TreeGrafter"/>
</dbReference>
<dbReference type="PROSITE" id="PS00504">
    <property type="entry name" value="FRD_SDH_FAD_BINDING"/>
    <property type="match status" value="1"/>
</dbReference>
<evidence type="ECO:0000256" key="14">
    <source>
        <dbReference type="SAM" id="MobiDB-lite"/>
    </source>
</evidence>
<dbReference type="InterPro" id="IPR036188">
    <property type="entry name" value="FAD/NAD-bd_sf"/>
</dbReference>
<evidence type="ECO:0000256" key="8">
    <source>
        <dbReference type="ARBA" id="ARBA00022827"/>
    </source>
</evidence>
<dbReference type="GO" id="GO:0008177">
    <property type="term" value="F:succinate dehydrogenase (quinone) activity"/>
    <property type="evidence" value="ECO:0007669"/>
    <property type="project" value="UniProtKB-EC"/>
</dbReference>
<feature type="domain" description="FAD-dependent oxidoreductase 2 FAD-binding" evidence="15">
    <location>
        <begin position="6"/>
        <end position="420"/>
    </location>
</feature>
<reference evidence="17" key="1">
    <citation type="submission" date="2022-06" db="EMBL/GenBank/DDBJ databases">
        <title>Aeoliella straminimaris, a novel planctomycete from sediments.</title>
        <authorList>
            <person name="Vitorino I.R."/>
            <person name="Lage O.M."/>
        </authorList>
    </citation>
    <scope>NUCLEOTIDE SEQUENCE</scope>
    <source>
        <strain evidence="17">ICT_H6.2</strain>
    </source>
</reference>
<dbReference type="Pfam" id="PF00890">
    <property type="entry name" value="FAD_binding_2"/>
    <property type="match status" value="1"/>
</dbReference>
<evidence type="ECO:0000256" key="2">
    <source>
        <dbReference type="ARBA" id="ARBA00004515"/>
    </source>
</evidence>
<evidence type="ECO:0000256" key="6">
    <source>
        <dbReference type="ARBA" id="ARBA00022475"/>
    </source>
</evidence>
<keyword evidence="9" id="KW-0249">Electron transport</keyword>
<evidence type="ECO:0000256" key="1">
    <source>
        <dbReference type="ARBA" id="ARBA00001974"/>
    </source>
</evidence>
<dbReference type="SUPFAM" id="SSF51905">
    <property type="entry name" value="FAD/NAD(P)-binding domain"/>
    <property type="match status" value="1"/>
</dbReference>
<comment type="subcellular location">
    <subcellularLocation>
        <location evidence="2">Cell inner membrane</location>
        <topology evidence="2">Peripheral membrane protein</topology>
        <orientation evidence="2">Cytoplasmic side</orientation>
    </subcellularLocation>
</comment>
<dbReference type="SUPFAM" id="SSF46977">
    <property type="entry name" value="Succinate dehydrogenase/fumarate reductase flavoprotein C-terminal domain"/>
    <property type="match status" value="1"/>
</dbReference>
<dbReference type="GO" id="GO:0009055">
    <property type="term" value="F:electron transfer activity"/>
    <property type="evidence" value="ECO:0007669"/>
    <property type="project" value="TreeGrafter"/>
</dbReference>
<evidence type="ECO:0000259" key="15">
    <source>
        <dbReference type="Pfam" id="PF00890"/>
    </source>
</evidence>
<dbReference type="AlphaFoldDB" id="A0A9X2JEJ3"/>
<dbReference type="FunFam" id="3.90.700.10:FF:000004">
    <property type="entry name" value="Succinate dehydrogenase flavoprotein subunit"/>
    <property type="match status" value="1"/>
</dbReference>
<dbReference type="InterPro" id="IPR003953">
    <property type="entry name" value="FAD-dep_OxRdtase_2_FAD-bd"/>
</dbReference>
<evidence type="ECO:0000313" key="18">
    <source>
        <dbReference type="Proteomes" id="UP001155241"/>
    </source>
</evidence>
<evidence type="ECO:0000256" key="7">
    <source>
        <dbReference type="ARBA" id="ARBA00022630"/>
    </source>
</evidence>
<proteinExistence type="inferred from homology"/>
<dbReference type="InterPro" id="IPR011280">
    <property type="entry name" value="Succ_DH/Fum_Rdt_flav_su"/>
</dbReference>
<dbReference type="GO" id="GO:0005886">
    <property type="term" value="C:plasma membrane"/>
    <property type="evidence" value="ECO:0007669"/>
    <property type="project" value="UniProtKB-SubCell"/>
</dbReference>
<keyword evidence="6" id="KW-1003">Cell membrane</keyword>
<dbReference type="Gene3D" id="1.20.58.100">
    <property type="entry name" value="Fumarate reductase/succinate dehydrogenase flavoprotein-like, C-terminal domain"/>
    <property type="match status" value="1"/>
</dbReference>
<dbReference type="NCBIfam" id="NF006392">
    <property type="entry name" value="PRK08641.1"/>
    <property type="match status" value="1"/>
</dbReference>
<dbReference type="Gene3D" id="3.10.20.820">
    <property type="match status" value="1"/>
</dbReference>
<dbReference type="NCBIfam" id="TIGR01811">
    <property type="entry name" value="sdhA_Bsu"/>
    <property type="match status" value="1"/>
</dbReference>
<protein>
    <recommendedName>
        <fullName evidence="4">succinate dehydrogenase</fullName>
        <ecNumber evidence="4">1.3.5.1</ecNumber>
    </recommendedName>
</protein>
<dbReference type="Gene3D" id="3.90.700.10">
    <property type="entry name" value="Succinate dehydrogenase/fumarate reductase flavoprotein, catalytic domain"/>
    <property type="match status" value="1"/>
</dbReference>
<evidence type="ECO:0000256" key="11">
    <source>
        <dbReference type="ARBA" id="ARBA00023136"/>
    </source>
</evidence>
<evidence type="ECO:0000256" key="10">
    <source>
        <dbReference type="ARBA" id="ARBA00023002"/>
    </source>
</evidence>
<evidence type="ECO:0000313" key="17">
    <source>
        <dbReference type="EMBL" id="MCO6043075.1"/>
    </source>
</evidence>
<keyword evidence="10" id="KW-0560">Oxidoreductase</keyword>
<dbReference type="Proteomes" id="UP001155241">
    <property type="component" value="Unassembled WGS sequence"/>
</dbReference>
<dbReference type="PANTHER" id="PTHR11632">
    <property type="entry name" value="SUCCINATE DEHYDROGENASE 2 FLAVOPROTEIN SUBUNIT"/>
    <property type="match status" value="1"/>
</dbReference>
<comment type="cofactor">
    <cofactor evidence="1">
        <name>FAD</name>
        <dbReference type="ChEBI" id="CHEBI:57692"/>
    </cofactor>
</comment>
<comment type="catalytic activity">
    <reaction evidence="12">
        <text>a quinone + succinate = fumarate + a quinol</text>
        <dbReference type="Rhea" id="RHEA:40523"/>
        <dbReference type="ChEBI" id="CHEBI:24646"/>
        <dbReference type="ChEBI" id="CHEBI:29806"/>
        <dbReference type="ChEBI" id="CHEBI:30031"/>
        <dbReference type="ChEBI" id="CHEBI:132124"/>
        <dbReference type="EC" id="1.3.5.1"/>
    </reaction>
</comment>
<feature type="region of interest" description="Disordered" evidence="14">
    <location>
        <begin position="649"/>
        <end position="677"/>
    </location>
</feature>
<dbReference type="PRINTS" id="PR00368">
    <property type="entry name" value="FADPNR"/>
</dbReference>